<proteinExistence type="predicted"/>
<protein>
    <submittedName>
        <fullName evidence="1">Uncharacterized protein</fullName>
    </submittedName>
</protein>
<evidence type="ECO:0000313" key="2">
    <source>
        <dbReference type="Proteomes" id="UP000694422"/>
    </source>
</evidence>
<organism evidence="1 2">
    <name type="scientific">Spermophilus dauricus</name>
    <name type="common">Daurian ground squirrel</name>
    <dbReference type="NCBI Taxonomy" id="99837"/>
    <lineage>
        <taxon>Eukaryota</taxon>
        <taxon>Metazoa</taxon>
        <taxon>Chordata</taxon>
        <taxon>Craniata</taxon>
        <taxon>Vertebrata</taxon>
        <taxon>Euteleostomi</taxon>
        <taxon>Mammalia</taxon>
        <taxon>Eutheria</taxon>
        <taxon>Euarchontoglires</taxon>
        <taxon>Glires</taxon>
        <taxon>Rodentia</taxon>
        <taxon>Sciuromorpha</taxon>
        <taxon>Sciuridae</taxon>
        <taxon>Xerinae</taxon>
        <taxon>Marmotini</taxon>
        <taxon>Spermophilus</taxon>
    </lineage>
</organism>
<sequence length="72" mass="8340">DAASLILCPKTFISLLQSKLDVSLLYFLMVDIYRLRGGKYYLDSKPEKTREFYLQKLVTSFCLHDPCRLTGC</sequence>
<reference evidence="1" key="2">
    <citation type="submission" date="2025-09" db="UniProtKB">
        <authorList>
            <consortium name="Ensembl"/>
        </authorList>
    </citation>
    <scope>IDENTIFICATION</scope>
</reference>
<keyword evidence="2" id="KW-1185">Reference proteome</keyword>
<name>A0A8C9P7Z2_SPEDA</name>
<reference evidence="1" key="1">
    <citation type="submission" date="2025-08" db="UniProtKB">
        <authorList>
            <consortium name="Ensembl"/>
        </authorList>
    </citation>
    <scope>IDENTIFICATION</scope>
</reference>
<dbReference type="AlphaFoldDB" id="A0A8C9P7Z2"/>
<evidence type="ECO:0000313" key="1">
    <source>
        <dbReference type="Ensembl" id="ENSSDAP00000006508.1"/>
    </source>
</evidence>
<dbReference type="Ensembl" id="ENSSDAT00000007435.1">
    <property type="protein sequence ID" value="ENSSDAP00000006508.1"/>
    <property type="gene ID" value="ENSSDAG00000006031.1"/>
</dbReference>
<dbReference type="Proteomes" id="UP000694422">
    <property type="component" value="Unplaced"/>
</dbReference>
<accession>A0A8C9P7Z2</accession>